<dbReference type="InterPro" id="IPR006047">
    <property type="entry name" value="GH13_cat_dom"/>
</dbReference>
<dbReference type="GO" id="GO:0005975">
    <property type="term" value="P:carbohydrate metabolic process"/>
    <property type="evidence" value="ECO:0007669"/>
    <property type="project" value="InterPro"/>
</dbReference>
<sequence>MPHNKLSNDPLWFKDAIIYEVPVRAFADSNEDGIGDFIGLTEKLDYLQDLGVTALWILPFFPSPLRDDGYDKLLSI</sequence>
<feature type="domain" description="Glycosyl hydrolase family 13 catalytic" evidence="1">
    <location>
        <begin position="24"/>
        <end position="71"/>
    </location>
</feature>
<dbReference type="PANTHER" id="PTHR10357">
    <property type="entry name" value="ALPHA-AMYLASE FAMILY MEMBER"/>
    <property type="match status" value="1"/>
</dbReference>
<dbReference type="Pfam" id="PF00128">
    <property type="entry name" value="Alpha-amylase"/>
    <property type="match status" value="1"/>
</dbReference>
<proteinExistence type="predicted"/>
<keyword evidence="2" id="KW-0413">Isomerase</keyword>
<evidence type="ECO:0000259" key="1">
    <source>
        <dbReference type="Pfam" id="PF00128"/>
    </source>
</evidence>
<evidence type="ECO:0000313" key="2">
    <source>
        <dbReference type="EMBL" id="CAD5971594.1"/>
    </source>
</evidence>
<dbReference type="KEGG" id="ppsu:NO713_03857"/>
<dbReference type="AlphaFoldDB" id="A0A9W4D688"/>
<name>A0A9W4D688_9CYAN</name>
<accession>A0A9W4D688</accession>
<gene>
    <name evidence="2" type="primary">treS</name>
    <name evidence="2" type="ORF">NO713_03857</name>
</gene>
<dbReference type="SUPFAM" id="SSF51445">
    <property type="entry name" value="(Trans)glycosidases"/>
    <property type="match status" value="1"/>
</dbReference>
<dbReference type="Gene3D" id="3.20.20.80">
    <property type="entry name" value="Glycosidases"/>
    <property type="match status" value="1"/>
</dbReference>
<reference evidence="2" key="1">
    <citation type="submission" date="2020-09" db="EMBL/GenBank/DDBJ databases">
        <authorList>
            <person name="Blom J."/>
        </authorList>
    </citation>
    <scope>NUCLEOTIDE SEQUENCE</scope>
    <source>
        <strain evidence="2">No.713</strain>
    </source>
</reference>
<dbReference type="Proteomes" id="UP001153719">
    <property type="component" value="Chromosome"/>
</dbReference>
<organism evidence="2 3">
    <name type="scientific">Planktothrix pseudagardhii</name>
    <dbReference type="NCBI Taxonomy" id="132604"/>
    <lineage>
        <taxon>Bacteria</taxon>
        <taxon>Bacillati</taxon>
        <taxon>Cyanobacteriota</taxon>
        <taxon>Cyanophyceae</taxon>
        <taxon>Oscillatoriophycideae</taxon>
        <taxon>Oscillatoriales</taxon>
        <taxon>Microcoleaceae</taxon>
        <taxon>Planktothrix</taxon>
    </lineage>
</organism>
<evidence type="ECO:0000313" key="3">
    <source>
        <dbReference type="Proteomes" id="UP001153719"/>
    </source>
</evidence>
<keyword evidence="3" id="KW-1185">Reference proteome</keyword>
<dbReference type="GO" id="GO:0047471">
    <property type="term" value="F:maltose alpha-D-glucosyltransferase activity"/>
    <property type="evidence" value="ECO:0007669"/>
    <property type="project" value="UniProtKB-EC"/>
</dbReference>
<dbReference type="EMBL" id="LR882967">
    <property type="protein sequence ID" value="CAD5971594.1"/>
    <property type="molecule type" value="Genomic_DNA"/>
</dbReference>
<dbReference type="InterPro" id="IPR017853">
    <property type="entry name" value="GH"/>
</dbReference>
<dbReference type="PANTHER" id="PTHR10357:SF219">
    <property type="entry name" value="MALTOSE ALPHA-D-GLUCOSYLTRANSFERASE"/>
    <property type="match status" value="1"/>
</dbReference>
<protein>
    <submittedName>
        <fullName evidence="2">Trehalose synthase</fullName>
        <ecNumber evidence="2">5.4.99.16</ecNumber>
    </submittedName>
</protein>
<dbReference type="EC" id="5.4.99.16" evidence="2"/>